<dbReference type="VEuPathDB" id="FungiDB:SPRG_02800"/>
<proteinExistence type="predicted"/>
<feature type="domain" description="N-acetyltransferase" evidence="1">
    <location>
        <begin position="7"/>
        <end position="101"/>
    </location>
</feature>
<dbReference type="GeneID" id="24125339"/>
<protein>
    <recommendedName>
        <fullName evidence="1">N-acetyltransferase domain-containing protein</fullName>
    </recommendedName>
</protein>
<dbReference type="InterPro" id="IPR045057">
    <property type="entry name" value="Gcn5-rel_NAT"/>
</dbReference>
<dbReference type="SUPFAM" id="SSF55729">
    <property type="entry name" value="Acyl-CoA N-acyltransferases (Nat)"/>
    <property type="match status" value="1"/>
</dbReference>
<sequence length="108" mass="11754">MATMRIAHNLRRQCFVATDAAATELGYLEYEPLTLQGQKVLDLAHTVVLPAARGMGLAQKLCDAAFDYAKENGFKVRPTCSYISQTYLVRTQRPDAAGLVHQGPGASL</sequence>
<evidence type="ECO:0000259" key="1">
    <source>
        <dbReference type="PROSITE" id="PS51729"/>
    </source>
</evidence>
<dbReference type="CDD" id="cd04301">
    <property type="entry name" value="NAT_SF"/>
    <property type="match status" value="1"/>
</dbReference>
<reference evidence="2 3" key="1">
    <citation type="journal article" date="2013" name="PLoS Genet.">
        <title>Distinctive expansion of potential virulence genes in the genome of the oomycete fish pathogen Saprolegnia parasitica.</title>
        <authorList>
            <person name="Jiang R.H."/>
            <person name="de Bruijn I."/>
            <person name="Haas B.J."/>
            <person name="Belmonte R."/>
            <person name="Lobach L."/>
            <person name="Christie J."/>
            <person name="van den Ackerveken G."/>
            <person name="Bottin A."/>
            <person name="Bulone V."/>
            <person name="Diaz-Moreno S.M."/>
            <person name="Dumas B."/>
            <person name="Fan L."/>
            <person name="Gaulin E."/>
            <person name="Govers F."/>
            <person name="Grenville-Briggs L.J."/>
            <person name="Horner N.R."/>
            <person name="Levin J.Z."/>
            <person name="Mammella M."/>
            <person name="Meijer H.J."/>
            <person name="Morris P."/>
            <person name="Nusbaum C."/>
            <person name="Oome S."/>
            <person name="Phillips A.J."/>
            <person name="van Rooyen D."/>
            <person name="Rzeszutek E."/>
            <person name="Saraiva M."/>
            <person name="Secombes C.J."/>
            <person name="Seidl M.F."/>
            <person name="Snel B."/>
            <person name="Stassen J.H."/>
            <person name="Sykes S."/>
            <person name="Tripathy S."/>
            <person name="van den Berg H."/>
            <person name="Vega-Arreguin J.C."/>
            <person name="Wawra S."/>
            <person name="Young S.K."/>
            <person name="Zeng Q."/>
            <person name="Dieguez-Uribeondo J."/>
            <person name="Russ C."/>
            <person name="Tyler B.M."/>
            <person name="van West P."/>
        </authorList>
    </citation>
    <scope>NUCLEOTIDE SEQUENCE [LARGE SCALE GENOMIC DNA]</scope>
    <source>
        <strain evidence="2 3">CBS 223.65</strain>
    </source>
</reference>
<dbReference type="InterPro" id="IPR016181">
    <property type="entry name" value="Acyl_CoA_acyltransferase"/>
</dbReference>
<dbReference type="AlphaFoldDB" id="A0A067D0N4"/>
<dbReference type="PANTHER" id="PTHR31435:SF9">
    <property type="entry name" value="PROTEIN NATD1"/>
    <property type="match status" value="1"/>
</dbReference>
<organism evidence="2 3">
    <name type="scientific">Saprolegnia parasitica (strain CBS 223.65)</name>
    <dbReference type="NCBI Taxonomy" id="695850"/>
    <lineage>
        <taxon>Eukaryota</taxon>
        <taxon>Sar</taxon>
        <taxon>Stramenopiles</taxon>
        <taxon>Oomycota</taxon>
        <taxon>Saprolegniomycetes</taxon>
        <taxon>Saprolegniales</taxon>
        <taxon>Saprolegniaceae</taxon>
        <taxon>Saprolegnia</taxon>
    </lineage>
</organism>
<gene>
    <name evidence="2" type="ORF">SPRG_02800</name>
</gene>
<dbReference type="Gene3D" id="3.40.630.30">
    <property type="match status" value="1"/>
</dbReference>
<dbReference type="KEGG" id="spar:SPRG_02800"/>
<dbReference type="RefSeq" id="XP_012196777.1">
    <property type="nucleotide sequence ID" value="XM_012341387.1"/>
</dbReference>
<dbReference type="EMBL" id="KK583195">
    <property type="protein sequence ID" value="KDO32321.1"/>
    <property type="molecule type" value="Genomic_DNA"/>
</dbReference>
<dbReference type="PROSITE" id="PS51729">
    <property type="entry name" value="GNAT_YJDJ"/>
    <property type="match status" value="1"/>
</dbReference>
<evidence type="ECO:0000313" key="3">
    <source>
        <dbReference type="Proteomes" id="UP000030745"/>
    </source>
</evidence>
<accession>A0A067D0N4</accession>
<dbReference type="OMA" id="YLVRTQR"/>
<name>A0A067D0N4_SAPPC</name>
<evidence type="ECO:0000313" key="2">
    <source>
        <dbReference type="EMBL" id="KDO32321.1"/>
    </source>
</evidence>
<dbReference type="PANTHER" id="PTHR31435">
    <property type="entry name" value="PROTEIN NATD1"/>
    <property type="match status" value="1"/>
</dbReference>
<dbReference type="Pfam" id="PF14542">
    <property type="entry name" value="Acetyltransf_CG"/>
    <property type="match status" value="1"/>
</dbReference>
<dbReference type="InterPro" id="IPR031165">
    <property type="entry name" value="GNAT_YJDJ"/>
</dbReference>
<dbReference type="Proteomes" id="UP000030745">
    <property type="component" value="Unassembled WGS sequence"/>
</dbReference>
<dbReference type="OrthoDB" id="74247at2759"/>
<keyword evidence="3" id="KW-1185">Reference proteome</keyword>